<keyword evidence="7" id="KW-1185">Reference proteome</keyword>
<dbReference type="PANTHER" id="PTHR30055">
    <property type="entry name" value="HTH-TYPE TRANSCRIPTIONAL REGULATOR RUTR"/>
    <property type="match status" value="1"/>
</dbReference>
<dbReference type="InterPro" id="IPR009057">
    <property type="entry name" value="Homeodomain-like_sf"/>
</dbReference>
<gene>
    <name evidence="6" type="ORF">E3O46_00495</name>
</gene>
<name>A0ABY2IVF0_9MICO</name>
<reference evidence="6 7" key="1">
    <citation type="submission" date="2019-03" db="EMBL/GenBank/DDBJ databases">
        <title>Genomics of glacier-inhabiting Cryobacterium strains.</title>
        <authorList>
            <person name="Liu Q."/>
            <person name="Xin Y.-H."/>
        </authorList>
    </citation>
    <scope>NUCLEOTIDE SEQUENCE [LARGE SCALE GENOMIC DNA]</scope>
    <source>
        <strain evidence="6 7">MDB1-5</strain>
    </source>
</reference>
<protein>
    <submittedName>
        <fullName evidence="6">TetR/AcrR family transcriptional regulator</fullName>
    </submittedName>
</protein>
<evidence type="ECO:0000256" key="3">
    <source>
        <dbReference type="ARBA" id="ARBA00023163"/>
    </source>
</evidence>
<proteinExistence type="predicted"/>
<sequence>MQIEPEDLVPAAAATATATVRPGAGAELRVMALQQFAAVGFAGTSLQQIAASAGYSKSSVLYHFASKDALLGEVLTPAIERLEAILGGFTSTSENAASRHRFIEDFVDFLLQYRLEVHVLINQAQSLKGIAVIDRARALIVRLGDALCQEHATTIDRMRFGVALGGAAYSLVAGLTFFDEDITPTDDLRPALITLLSELLAPVAVRTTQPRK</sequence>
<dbReference type="InterPro" id="IPR050109">
    <property type="entry name" value="HTH-type_TetR-like_transc_reg"/>
</dbReference>
<dbReference type="SUPFAM" id="SSF46689">
    <property type="entry name" value="Homeodomain-like"/>
    <property type="match status" value="1"/>
</dbReference>
<dbReference type="PANTHER" id="PTHR30055:SF234">
    <property type="entry name" value="HTH-TYPE TRANSCRIPTIONAL REGULATOR BETI"/>
    <property type="match status" value="1"/>
</dbReference>
<feature type="domain" description="HTH tetR-type" evidence="5">
    <location>
        <begin position="22"/>
        <end position="82"/>
    </location>
</feature>
<dbReference type="Pfam" id="PF00440">
    <property type="entry name" value="TetR_N"/>
    <property type="match status" value="1"/>
</dbReference>
<keyword evidence="2 4" id="KW-0238">DNA-binding</keyword>
<accession>A0ABY2IVF0</accession>
<dbReference type="PROSITE" id="PS50977">
    <property type="entry name" value="HTH_TETR_2"/>
    <property type="match status" value="1"/>
</dbReference>
<keyword evidence="3" id="KW-0804">Transcription</keyword>
<dbReference type="InterPro" id="IPR001647">
    <property type="entry name" value="HTH_TetR"/>
</dbReference>
<feature type="DNA-binding region" description="H-T-H motif" evidence="4">
    <location>
        <begin position="45"/>
        <end position="64"/>
    </location>
</feature>
<evidence type="ECO:0000256" key="2">
    <source>
        <dbReference type="ARBA" id="ARBA00023125"/>
    </source>
</evidence>
<keyword evidence="1" id="KW-0805">Transcription regulation</keyword>
<dbReference type="EMBL" id="SOFS01000005">
    <property type="protein sequence ID" value="TFC23554.1"/>
    <property type="molecule type" value="Genomic_DNA"/>
</dbReference>
<evidence type="ECO:0000313" key="7">
    <source>
        <dbReference type="Proteomes" id="UP000297604"/>
    </source>
</evidence>
<evidence type="ECO:0000259" key="5">
    <source>
        <dbReference type="PROSITE" id="PS50977"/>
    </source>
</evidence>
<organism evidence="6 7">
    <name type="scientific">Cryobacterium glucosi</name>
    <dbReference type="NCBI Taxonomy" id="1259175"/>
    <lineage>
        <taxon>Bacteria</taxon>
        <taxon>Bacillati</taxon>
        <taxon>Actinomycetota</taxon>
        <taxon>Actinomycetes</taxon>
        <taxon>Micrococcales</taxon>
        <taxon>Microbacteriaceae</taxon>
        <taxon>Cryobacterium</taxon>
    </lineage>
</organism>
<evidence type="ECO:0000256" key="1">
    <source>
        <dbReference type="ARBA" id="ARBA00023015"/>
    </source>
</evidence>
<evidence type="ECO:0000256" key="4">
    <source>
        <dbReference type="PROSITE-ProRule" id="PRU00335"/>
    </source>
</evidence>
<evidence type="ECO:0000313" key="6">
    <source>
        <dbReference type="EMBL" id="TFC23554.1"/>
    </source>
</evidence>
<dbReference type="RefSeq" id="WP_134447353.1">
    <property type="nucleotide sequence ID" value="NZ_SOFS01000005.1"/>
</dbReference>
<comment type="caution">
    <text evidence="6">The sequence shown here is derived from an EMBL/GenBank/DDBJ whole genome shotgun (WGS) entry which is preliminary data.</text>
</comment>
<dbReference type="Gene3D" id="1.10.357.10">
    <property type="entry name" value="Tetracycline Repressor, domain 2"/>
    <property type="match status" value="1"/>
</dbReference>
<dbReference type="Proteomes" id="UP000297604">
    <property type="component" value="Unassembled WGS sequence"/>
</dbReference>